<gene>
    <name evidence="3" type="ORF">M422DRAFT_777994</name>
</gene>
<protein>
    <recommendedName>
        <fullName evidence="2">DUF6534 domain-containing protein</fullName>
    </recommendedName>
</protein>
<dbReference type="Proteomes" id="UP000054279">
    <property type="component" value="Unassembled WGS sequence"/>
</dbReference>
<feature type="transmembrane region" description="Helical" evidence="1">
    <location>
        <begin position="207"/>
        <end position="229"/>
    </location>
</feature>
<dbReference type="InterPro" id="IPR045339">
    <property type="entry name" value="DUF6534"/>
</dbReference>
<dbReference type="PANTHER" id="PTHR40465:SF1">
    <property type="entry name" value="DUF6534 DOMAIN-CONTAINING PROTEIN"/>
    <property type="match status" value="1"/>
</dbReference>
<feature type="transmembrane region" description="Helical" evidence="1">
    <location>
        <begin position="55"/>
        <end position="79"/>
    </location>
</feature>
<accession>A0A0C9W5U3</accession>
<evidence type="ECO:0000259" key="2">
    <source>
        <dbReference type="Pfam" id="PF20152"/>
    </source>
</evidence>
<evidence type="ECO:0000313" key="3">
    <source>
        <dbReference type="EMBL" id="KIJ47851.1"/>
    </source>
</evidence>
<name>A0A0C9W5U3_SPHS4</name>
<dbReference type="HOGENOM" id="CLU_046025_5_1_1"/>
<dbReference type="PANTHER" id="PTHR40465">
    <property type="entry name" value="CHROMOSOME 1, WHOLE GENOME SHOTGUN SEQUENCE"/>
    <property type="match status" value="1"/>
</dbReference>
<dbReference type="OrthoDB" id="2971182at2759"/>
<dbReference type="AlphaFoldDB" id="A0A0C9W5U3"/>
<sequence length="315" mass="34980">MSTDPLVQTFLDAVAGGGQSFLIALPVMAMLWAIGIAQTCRYYKTYPGDTLLLKYFVGICLILNTLIFAGFSRTTYFWAIYCRLPAHYLALPSIIKTPSLSMACYTTSVMTAVVQCFYALRVWVLSGRNIFIAFPLFFTILAAAATGIAVQVRLDIAGSLLEIYDHFSEILQTVSFICSSICDIMICSSLAFFLNRRKKEAVKSTQGAILQLVIYSVNIGLVTTLTTVLDLVTWKTIAQDKFVWIIFYIWLGGIYFNSLLVSLNARASIRSRLRGTIPTTTLPNSTIAFDMDGPLGVNNCDTMELTSFNRNRNNV</sequence>
<feature type="transmembrane region" description="Helical" evidence="1">
    <location>
        <begin position="241"/>
        <end position="263"/>
    </location>
</feature>
<feature type="domain" description="DUF6534" evidence="2">
    <location>
        <begin position="179"/>
        <end position="268"/>
    </location>
</feature>
<keyword evidence="4" id="KW-1185">Reference proteome</keyword>
<keyword evidence="1" id="KW-0472">Membrane</keyword>
<feature type="transmembrane region" description="Helical" evidence="1">
    <location>
        <begin position="170"/>
        <end position="195"/>
    </location>
</feature>
<feature type="transmembrane region" description="Helical" evidence="1">
    <location>
        <begin position="130"/>
        <end position="150"/>
    </location>
</feature>
<evidence type="ECO:0000256" key="1">
    <source>
        <dbReference type="SAM" id="Phobius"/>
    </source>
</evidence>
<keyword evidence="1" id="KW-0812">Transmembrane</keyword>
<organism evidence="3 4">
    <name type="scientific">Sphaerobolus stellatus (strain SS14)</name>
    <dbReference type="NCBI Taxonomy" id="990650"/>
    <lineage>
        <taxon>Eukaryota</taxon>
        <taxon>Fungi</taxon>
        <taxon>Dikarya</taxon>
        <taxon>Basidiomycota</taxon>
        <taxon>Agaricomycotina</taxon>
        <taxon>Agaricomycetes</taxon>
        <taxon>Phallomycetidae</taxon>
        <taxon>Geastrales</taxon>
        <taxon>Sphaerobolaceae</taxon>
        <taxon>Sphaerobolus</taxon>
    </lineage>
</organism>
<proteinExistence type="predicted"/>
<feature type="transmembrane region" description="Helical" evidence="1">
    <location>
        <begin position="99"/>
        <end position="118"/>
    </location>
</feature>
<dbReference type="Pfam" id="PF20152">
    <property type="entry name" value="DUF6534"/>
    <property type="match status" value="1"/>
</dbReference>
<dbReference type="EMBL" id="KN837100">
    <property type="protein sequence ID" value="KIJ47851.1"/>
    <property type="molecule type" value="Genomic_DNA"/>
</dbReference>
<keyword evidence="1" id="KW-1133">Transmembrane helix</keyword>
<feature type="transmembrane region" description="Helical" evidence="1">
    <location>
        <begin position="20"/>
        <end position="43"/>
    </location>
</feature>
<evidence type="ECO:0000313" key="4">
    <source>
        <dbReference type="Proteomes" id="UP000054279"/>
    </source>
</evidence>
<reference evidence="3 4" key="1">
    <citation type="submission" date="2014-06" db="EMBL/GenBank/DDBJ databases">
        <title>Evolutionary Origins and Diversification of the Mycorrhizal Mutualists.</title>
        <authorList>
            <consortium name="DOE Joint Genome Institute"/>
            <consortium name="Mycorrhizal Genomics Consortium"/>
            <person name="Kohler A."/>
            <person name="Kuo A."/>
            <person name="Nagy L.G."/>
            <person name="Floudas D."/>
            <person name="Copeland A."/>
            <person name="Barry K.W."/>
            <person name="Cichocki N."/>
            <person name="Veneault-Fourrey C."/>
            <person name="LaButti K."/>
            <person name="Lindquist E.A."/>
            <person name="Lipzen A."/>
            <person name="Lundell T."/>
            <person name="Morin E."/>
            <person name="Murat C."/>
            <person name="Riley R."/>
            <person name="Ohm R."/>
            <person name="Sun H."/>
            <person name="Tunlid A."/>
            <person name="Henrissat B."/>
            <person name="Grigoriev I.V."/>
            <person name="Hibbett D.S."/>
            <person name="Martin F."/>
        </authorList>
    </citation>
    <scope>NUCLEOTIDE SEQUENCE [LARGE SCALE GENOMIC DNA]</scope>
    <source>
        <strain evidence="3 4">SS14</strain>
    </source>
</reference>